<gene>
    <name evidence="3" type="ORF">N6H18_03705</name>
</gene>
<feature type="transmembrane region" description="Helical" evidence="1">
    <location>
        <begin position="237"/>
        <end position="256"/>
    </location>
</feature>
<dbReference type="RefSeq" id="WP_262310491.1">
    <property type="nucleotide sequence ID" value="NZ_CP106679.1"/>
</dbReference>
<sequence>MIKYSVIVPVYNRPHEMKELLDSMAVQTRKDIEIIVVEDGSTDRCDHLMSGYDLNIDYFYKPNTGPGDSRNFGMTKAKGDYLLFFDSDCLLPEDYFEQLDRGIAHQQPDAFGGPDAAHASFSDVQKAINYAMTSFLTTGGIRGGKKQLDKYQPRSFNMGISKEVYARVGGFSDIHPGEDPDLSFRIMEQGFKVVLIPQAKVFHKRRIDFSKFLKQVYKFGVVRVILNKWYPATKKTVYFLPSLFFIGVSLTVLLAVCYRVVFFLPLILYSVLLLVDAIRLGNSLKVSLMAIPAAWIQLLAYGFGFLKSMWKLHVLGLPERKAFPSFFFDKKKP</sequence>
<feature type="transmembrane region" description="Helical" evidence="1">
    <location>
        <begin position="262"/>
        <end position="281"/>
    </location>
</feature>
<evidence type="ECO:0000259" key="2">
    <source>
        <dbReference type="Pfam" id="PF00535"/>
    </source>
</evidence>
<evidence type="ECO:0000313" key="4">
    <source>
        <dbReference type="Proteomes" id="UP001065174"/>
    </source>
</evidence>
<dbReference type="InterPro" id="IPR001173">
    <property type="entry name" value="Glyco_trans_2-like"/>
</dbReference>
<evidence type="ECO:0000256" key="1">
    <source>
        <dbReference type="SAM" id="Phobius"/>
    </source>
</evidence>
<dbReference type="Gene3D" id="3.90.550.10">
    <property type="entry name" value="Spore Coat Polysaccharide Biosynthesis Protein SpsA, Chain A"/>
    <property type="match status" value="1"/>
</dbReference>
<feature type="transmembrane region" description="Helical" evidence="1">
    <location>
        <begin position="288"/>
        <end position="306"/>
    </location>
</feature>
<accession>A0ABY6CRC8</accession>
<keyword evidence="1" id="KW-0812">Transmembrane</keyword>
<reference evidence="3" key="1">
    <citation type="submission" date="2022-09" db="EMBL/GenBank/DDBJ databases">
        <title>Comparative genomics and taxonomic characterization of three novel marine species of genus Reichenbachiella exhibiting antioxidant and polysaccharide degradation activities.</title>
        <authorList>
            <person name="Muhammad N."/>
            <person name="Lee Y.-J."/>
            <person name="Ko J."/>
            <person name="Kim S.-G."/>
        </authorList>
    </citation>
    <scope>NUCLEOTIDE SEQUENCE</scope>
    <source>
        <strain evidence="3">BKB1-1</strain>
    </source>
</reference>
<keyword evidence="3" id="KW-0808">Transferase</keyword>
<dbReference type="GO" id="GO:0016757">
    <property type="term" value="F:glycosyltransferase activity"/>
    <property type="evidence" value="ECO:0007669"/>
    <property type="project" value="UniProtKB-KW"/>
</dbReference>
<keyword evidence="1" id="KW-1133">Transmembrane helix</keyword>
<dbReference type="PANTHER" id="PTHR22916:SF64">
    <property type="entry name" value="TRANSFERASE, PUTATIVE-RELATED"/>
    <property type="match status" value="1"/>
</dbReference>
<dbReference type="EC" id="2.4.-.-" evidence="3"/>
<name>A0ABY6CRC8_9BACT</name>
<keyword evidence="4" id="KW-1185">Reference proteome</keyword>
<keyword evidence="1" id="KW-0472">Membrane</keyword>
<dbReference type="InterPro" id="IPR029044">
    <property type="entry name" value="Nucleotide-diphossugar_trans"/>
</dbReference>
<keyword evidence="3" id="KW-0328">Glycosyltransferase</keyword>
<dbReference type="Proteomes" id="UP001065174">
    <property type="component" value="Chromosome"/>
</dbReference>
<dbReference type="PANTHER" id="PTHR22916">
    <property type="entry name" value="GLYCOSYLTRANSFERASE"/>
    <property type="match status" value="1"/>
</dbReference>
<feature type="domain" description="Glycosyltransferase 2-like" evidence="2">
    <location>
        <begin position="5"/>
        <end position="109"/>
    </location>
</feature>
<evidence type="ECO:0000313" key="3">
    <source>
        <dbReference type="EMBL" id="UXP33062.1"/>
    </source>
</evidence>
<proteinExistence type="predicted"/>
<dbReference type="SUPFAM" id="SSF53448">
    <property type="entry name" value="Nucleotide-diphospho-sugar transferases"/>
    <property type="match status" value="1"/>
</dbReference>
<organism evidence="3 4">
    <name type="scientific">Reichenbachiella agarivorans</name>
    <dbReference type="NCBI Taxonomy" id="2979464"/>
    <lineage>
        <taxon>Bacteria</taxon>
        <taxon>Pseudomonadati</taxon>
        <taxon>Bacteroidota</taxon>
        <taxon>Cytophagia</taxon>
        <taxon>Cytophagales</taxon>
        <taxon>Reichenbachiellaceae</taxon>
        <taxon>Reichenbachiella</taxon>
    </lineage>
</organism>
<protein>
    <submittedName>
        <fullName evidence="3">Glycosyltransferase</fullName>
        <ecNumber evidence="3">2.4.-.-</ecNumber>
    </submittedName>
</protein>
<dbReference type="Pfam" id="PF00535">
    <property type="entry name" value="Glycos_transf_2"/>
    <property type="match status" value="1"/>
</dbReference>
<dbReference type="EMBL" id="CP106679">
    <property type="protein sequence ID" value="UXP33062.1"/>
    <property type="molecule type" value="Genomic_DNA"/>
</dbReference>